<dbReference type="AlphaFoldDB" id="A0A7Z7B3E7"/>
<organism evidence="1 2">
    <name type="scientific">Paraburkholderia steynii</name>
    <dbReference type="NCBI Taxonomy" id="1245441"/>
    <lineage>
        <taxon>Bacteria</taxon>
        <taxon>Pseudomonadati</taxon>
        <taxon>Pseudomonadota</taxon>
        <taxon>Betaproteobacteria</taxon>
        <taxon>Burkholderiales</taxon>
        <taxon>Burkholderiaceae</taxon>
        <taxon>Paraburkholderia</taxon>
    </lineage>
</organism>
<protein>
    <submittedName>
        <fullName evidence="1">Uncharacterized protein</fullName>
    </submittedName>
</protein>
<gene>
    <name evidence="1" type="ORF">SAMN04487926_104252</name>
</gene>
<keyword evidence="2" id="KW-1185">Reference proteome</keyword>
<sequence length="45" mass="5152">MRRKRAASFWPVAATPKPSFEGFKTFTSSIESRRVVAGSPSYFRR</sequence>
<evidence type="ECO:0000313" key="2">
    <source>
        <dbReference type="Proteomes" id="UP000198900"/>
    </source>
</evidence>
<name>A0A7Z7B3E7_9BURK</name>
<accession>A0A7Z7B3E7</accession>
<evidence type="ECO:0000313" key="1">
    <source>
        <dbReference type="EMBL" id="SDH39673.1"/>
    </source>
</evidence>
<dbReference type="Proteomes" id="UP000198900">
    <property type="component" value="Unassembled WGS sequence"/>
</dbReference>
<dbReference type="EMBL" id="FNDI01000004">
    <property type="protein sequence ID" value="SDH39673.1"/>
    <property type="molecule type" value="Genomic_DNA"/>
</dbReference>
<reference evidence="1" key="1">
    <citation type="submission" date="2016-10" db="EMBL/GenBank/DDBJ databases">
        <authorList>
            <person name="Varghese N."/>
            <person name="Submissions S."/>
        </authorList>
    </citation>
    <scope>NUCLEOTIDE SEQUENCE [LARGE SCALE GENOMIC DNA]</scope>
    <source>
        <strain evidence="1">YR281</strain>
    </source>
</reference>
<comment type="caution">
    <text evidence="1">The sequence shown here is derived from an EMBL/GenBank/DDBJ whole genome shotgun (WGS) entry which is preliminary data.</text>
</comment>
<proteinExistence type="predicted"/>